<comment type="caution">
    <text evidence="1">The sequence shown here is derived from an EMBL/GenBank/DDBJ whole genome shotgun (WGS) entry which is preliminary data.</text>
</comment>
<accession>A0ACC3BXV0</accession>
<evidence type="ECO:0000313" key="1">
    <source>
        <dbReference type="EMBL" id="KAK1862688.1"/>
    </source>
</evidence>
<dbReference type="Proteomes" id="UP000798662">
    <property type="component" value="Chromosome 1"/>
</dbReference>
<evidence type="ECO:0000313" key="2">
    <source>
        <dbReference type="Proteomes" id="UP000798662"/>
    </source>
</evidence>
<keyword evidence="2" id="KW-1185">Reference proteome</keyword>
<name>A0ACC3BXV0_PYRYE</name>
<protein>
    <submittedName>
        <fullName evidence="1">Uncharacterized protein</fullName>
    </submittedName>
</protein>
<organism evidence="1 2">
    <name type="scientific">Pyropia yezoensis</name>
    <name type="common">Susabi-nori</name>
    <name type="synonym">Porphyra yezoensis</name>
    <dbReference type="NCBI Taxonomy" id="2788"/>
    <lineage>
        <taxon>Eukaryota</taxon>
        <taxon>Rhodophyta</taxon>
        <taxon>Bangiophyceae</taxon>
        <taxon>Bangiales</taxon>
        <taxon>Bangiaceae</taxon>
        <taxon>Pyropia</taxon>
    </lineage>
</organism>
<sequence length="359" mass="37036">MALLDSPDSRIRESAMHGLARLADAYRREPSRLETLAGDDRELLERTAALVTATPPPAAGTGGLLGGAAAASDGRPRGSAALAAALLASTASVVMAERRAALAADEGLLVPLGTALFECLMQFFVASSSATARRLALTTLEKFVILASPSLLRTLALGGPDGPAPPSPSRVVAARAAAGPTAQLGPFVALLLRDSSLSSEVATGLSLARSALAKVPAMKTPFVREGVIHELRRLAASTSTARAPASGSSTAANRLADREAALRSLPMSYRPSMAGAAYTAALAAAAGPPLSETAQAVLDTYFPSSRLAEERLPSLKRARLWAATKSGDGAAEDGLEFSVLTAVTGLRQSWRRFNRTTWA</sequence>
<proteinExistence type="predicted"/>
<gene>
    <name evidence="1" type="ORF">I4F81_005256</name>
</gene>
<reference evidence="1" key="1">
    <citation type="submission" date="2019-11" db="EMBL/GenBank/DDBJ databases">
        <title>Nori genome reveals adaptations in red seaweeds to the harsh intertidal environment.</title>
        <authorList>
            <person name="Wang D."/>
            <person name="Mao Y."/>
        </authorList>
    </citation>
    <scope>NUCLEOTIDE SEQUENCE</scope>
    <source>
        <tissue evidence="1">Gametophyte</tissue>
    </source>
</reference>
<dbReference type="EMBL" id="CM020618">
    <property type="protein sequence ID" value="KAK1862688.1"/>
    <property type="molecule type" value="Genomic_DNA"/>
</dbReference>